<sequence length="82" mass="9196">MSPRKNKVFEKSTLTPSALRNVASGIQEDEFLSDLNSNNSSTKHSKSDYIGVLGTRQRDRALVEEEHNPGNDKFHGIPELQQ</sequence>
<dbReference type="AlphaFoldDB" id="A0AAV7IMU3"/>
<gene>
    <name evidence="1" type="ORF">KQX54_008751</name>
</gene>
<name>A0AAV7IMU3_COTGL</name>
<dbReference type="Proteomes" id="UP000826195">
    <property type="component" value="Unassembled WGS sequence"/>
</dbReference>
<dbReference type="EMBL" id="JAHXZJ010001119">
    <property type="protein sequence ID" value="KAH0554246.1"/>
    <property type="molecule type" value="Genomic_DNA"/>
</dbReference>
<organism evidence="1 2">
    <name type="scientific">Cotesia glomerata</name>
    <name type="common">Lepidopteran parasitic wasp</name>
    <name type="synonym">Apanteles glomeratus</name>
    <dbReference type="NCBI Taxonomy" id="32391"/>
    <lineage>
        <taxon>Eukaryota</taxon>
        <taxon>Metazoa</taxon>
        <taxon>Ecdysozoa</taxon>
        <taxon>Arthropoda</taxon>
        <taxon>Hexapoda</taxon>
        <taxon>Insecta</taxon>
        <taxon>Pterygota</taxon>
        <taxon>Neoptera</taxon>
        <taxon>Endopterygota</taxon>
        <taxon>Hymenoptera</taxon>
        <taxon>Apocrita</taxon>
        <taxon>Ichneumonoidea</taxon>
        <taxon>Braconidae</taxon>
        <taxon>Microgastrinae</taxon>
        <taxon>Cotesia</taxon>
    </lineage>
</organism>
<reference evidence="1 2" key="1">
    <citation type="journal article" date="2021" name="J. Hered.">
        <title>A chromosome-level genome assembly of the parasitoid wasp, Cotesia glomerata (Hymenoptera: Braconidae).</title>
        <authorList>
            <person name="Pinto B.J."/>
            <person name="Weis J.J."/>
            <person name="Gamble T."/>
            <person name="Ode P.J."/>
            <person name="Paul R."/>
            <person name="Zaspel J.M."/>
        </authorList>
    </citation>
    <scope>NUCLEOTIDE SEQUENCE [LARGE SCALE GENOMIC DNA]</scope>
    <source>
        <strain evidence="1">CgM1</strain>
    </source>
</reference>
<protein>
    <submittedName>
        <fullName evidence="1">Uncharacterized protein</fullName>
    </submittedName>
</protein>
<comment type="caution">
    <text evidence="1">The sequence shown here is derived from an EMBL/GenBank/DDBJ whole genome shotgun (WGS) entry which is preliminary data.</text>
</comment>
<keyword evidence="2" id="KW-1185">Reference proteome</keyword>
<evidence type="ECO:0000313" key="1">
    <source>
        <dbReference type="EMBL" id="KAH0554246.1"/>
    </source>
</evidence>
<accession>A0AAV7IMU3</accession>
<proteinExistence type="predicted"/>
<evidence type="ECO:0000313" key="2">
    <source>
        <dbReference type="Proteomes" id="UP000826195"/>
    </source>
</evidence>